<keyword evidence="7 12" id="KW-0812">Transmembrane</keyword>
<keyword evidence="4" id="KW-1003">Cell membrane</keyword>
<dbReference type="InterPro" id="IPR004772">
    <property type="entry name" value="TrkH"/>
</dbReference>
<evidence type="ECO:0000313" key="13">
    <source>
        <dbReference type="EMBL" id="MDH8678165.1"/>
    </source>
</evidence>
<evidence type="ECO:0000256" key="10">
    <source>
        <dbReference type="ARBA" id="ARBA00023065"/>
    </source>
</evidence>
<dbReference type="PANTHER" id="PTHR32024:SF2">
    <property type="entry name" value="TRK SYSTEM POTASSIUM UPTAKE PROTEIN TRKG-RELATED"/>
    <property type="match status" value="1"/>
</dbReference>
<evidence type="ECO:0000256" key="9">
    <source>
        <dbReference type="ARBA" id="ARBA00022989"/>
    </source>
</evidence>
<evidence type="ECO:0000256" key="4">
    <source>
        <dbReference type="ARBA" id="ARBA00022475"/>
    </source>
</evidence>
<keyword evidence="3" id="KW-0813">Transport</keyword>
<keyword evidence="9 12" id="KW-1133">Transmembrane helix</keyword>
<evidence type="ECO:0000256" key="3">
    <source>
        <dbReference type="ARBA" id="ARBA00022448"/>
    </source>
</evidence>
<evidence type="ECO:0000256" key="5">
    <source>
        <dbReference type="ARBA" id="ARBA00022519"/>
    </source>
</evidence>
<comment type="similarity">
    <text evidence="2">Belongs to the TrkH potassium transport family.</text>
</comment>
<name>A0ABT6NCL0_9FIRM</name>
<evidence type="ECO:0000256" key="7">
    <source>
        <dbReference type="ARBA" id="ARBA00022692"/>
    </source>
</evidence>
<dbReference type="EMBL" id="JARYZI010000004">
    <property type="protein sequence ID" value="MDH8678165.1"/>
    <property type="molecule type" value="Genomic_DNA"/>
</dbReference>
<feature type="transmembrane region" description="Helical" evidence="12">
    <location>
        <begin position="132"/>
        <end position="152"/>
    </location>
</feature>
<keyword evidence="8" id="KW-0630">Potassium</keyword>
<dbReference type="InterPro" id="IPR003445">
    <property type="entry name" value="Cat_transpt"/>
</dbReference>
<evidence type="ECO:0000256" key="1">
    <source>
        <dbReference type="ARBA" id="ARBA00004429"/>
    </source>
</evidence>
<dbReference type="Proteomes" id="UP001158045">
    <property type="component" value="Unassembled WGS sequence"/>
</dbReference>
<feature type="transmembrane region" description="Helical" evidence="12">
    <location>
        <begin position="331"/>
        <end position="359"/>
    </location>
</feature>
<proteinExistence type="inferred from homology"/>
<keyword evidence="6" id="KW-0633">Potassium transport</keyword>
<keyword evidence="14" id="KW-1185">Reference proteome</keyword>
<feature type="transmembrane region" description="Helical" evidence="12">
    <location>
        <begin position="70"/>
        <end position="90"/>
    </location>
</feature>
<dbReference type="PIRSF" id="PIRSF006247">
    <property type="entry name" value="TrkH"/>
    <property type="match status" value="1"/>
</dbReference>
<dbReference type="RefSeq" id="WP_281093993.1">
    <property type="nucleotide sequence ID" value="NZ_JARYZI010000004.1"/>
</dbReference>
<feature type="transmembrane region" description="Helical" evidence="12">
    <location>
        <begin position="273"/>
        <end position="291"/>
    </location>
</feature>
<feature type="transmembrane region" description="Helical" evidence="12">
    <location>
        <begin position="234"/>
        <end position="253"/>
    </location>
</feature>
<keyword evidence="5" id="KW-0997">Cell inner membrane</keyword>
<evidence type="ECO:0000256" key="2">
    <source>
        <dbReference type="ARBA" id="ARBA00009137"/>
    </source>
</evidence>
<evidence type="ECO:0000256" key="11">
    <source>
        <dbReference type="ARBA" id="ARBA00023136"/>
    </source>
</evidence>
<feature type="transmembrane region" description="Helical" evidence="12">
    <location>
        <begin position="36"/>
        <end position="58"/>
    </location>
</feature>
<feature type="transmembrane region" description="Helical" evidence="12">
    <location>
        <begin position="454"/>
        <end position="474"/>
    </location>
</feature>
<comment type="caution">
    <text evidence="13">The sequence shown here is derived from an EMBL/GenBank/DDBJ whole genome shotgun (WGS) entry which is preliminary data.</text>
</comment>
<reference evidence="13 14" key="1">
    <citation type="submission" date="2023-04" db="EMBL/GenBank/DDBJ databases">
        <title>Fusibacter bizertensis strain WBS, isolated from littoral bottom sediments of the Arctic seas - biochemical and genomic analysis.</title>
        <authorList>
            <person name="Brioukhanov A.L."/>
        </authorList>
    </citation>
    <scope>NUCLEOTIDE SEQUENCE [LARGE SCALE GENOMIC DNA]</scope>
    <source>
        <strain evidence="13 14">WBS</strain>
    </source>
</reference>
<evidence type="ECO:0000256" key="6">
    <source>
        <dbReference type="ARBA" id="ARBA00022538"/>
    </source>
</evidence>
<keyword evidence="10" id="KW-0406">Ion transport</keyword>
<accession>A0ABT6NCL0</accession>
<keyword evidence="11 12" id="KW-0472">Membrane</keyword>
<gene>
    <name evidence="13" type="ORF">QE109_08400</name>
</gene>
<organism evidence="13 14">
    <name type="scientific">Fusibacter bizertensis</name>
    <dbReference type="NCBI Taxonomy" id="1488331"/>
    <lineage>
        <taxon>Bacteria</taxon>
        <taxon>Bacillati</taxon>
        <taxon>Bacillota</taxon>
        <taxon>Clostridia</taxon>
        <taxon>Eubacteriales</taxon>
        <taxon>Eubacteriales Family XII. Incertae Sedis</taxon>
        <taxon>Fusibacter</taxon>
    </lineage>
</organism>
<evidence type="ECO:0000313" key="14">
    <source>
        <dbReference type="Proteomes" id="UP001158045"/>
    </source>
</evidence>
<feature type="transmembrane region" description="Helical" evidence="12">
    <location>
        <begin position="182"/>
        <end position="203"/>
    </location>
</feature>
<evidence type="ECO:0000256" key="12">
    <source>
        <dbReference type="SAM" id="Phobius"/>
    </source>
</evidence>
<feature type="transmembrane region" description="Helical" evidence="12">
    <location>
        <begin position="9"/>
        <end position="30"/>
    </location>
</feature>
<comment type="subcellular location">
    <subcellularLocation>
        <location evidence="1">Cell inner membrane</location>
        <topology evidence="1">Multi-pass membrane protein</topology>
    </subcellularLocation>
</comment>
<sequence>MNKRIIVKVLGYILLILALGMVIPLLIAISKQQYDVMPFVLSIGITAFTGAGMSQIPIKGKTKIKTRDGLAIVTLGWLLASAFGALPFYISGSIPSYVDAFFETVSGFTTTGATIINDIEVLPMGILFWRSFTHWIGGMGILVVAVAILPMMGTGGFHVFKAESPGPVADRIVPRIKDTAKILYATYIIISFAEFILLLIGGMTPFESAVHTFATLGTGGFSTRNASIGGFNNAYIYIVISVFMMLSGTNFSLYYDVYKGKWRDVLRNSELKFYVGIIVATVLAITINMNMDLYHNWFESFQHAFFQVTSIITTTGYTSFDYEQWTTFSKAILFMLMFVGGSAGSTGGSIKVVRILALIKLVRREFTRILHPRSVVAVKLNNQAVPENVLLNIASFFMLYILIFVFGTMLISLEGISMLSAGSAVAATLGNIGPGFDFVGPTNTYSEFSNAGKLLLSFFMLLGRLELFTVLALFSPKFWKQ</sequence>
<dbReference type="PANTHER" id="PTHR32024">
    <property type="entry name" value="TRK SYSTEM POTASSIUM UPTAKE PROTEIN TRKG-RELATED"/>
    <property type="match status" value="1"/>
</dbReference>
<dbReference type="Pfam" id="PF02386">
    <property type="entry name" value="TrkH"/>
    <property type="match status" value="1"/>
</dbReference>
<feature type="transmembrane region" description="Helical" evidence="12">
    <location>
        <begin position="389"/>
        <end position="413"/>
    </location>
</feature>
<evidence type="ECO:0000256" key="8">
    <source>
        <dbReference type="ARBA" id="ARBA00022958"/>
    </source>
</evidence>
<protein>
    <submittedName>
        <fullName evidence="13">TrkH family potassium uptake protein</fullName>
    </submittedName>
</protein>